<keyword evidence="8" id="KW-1185">Reference proteome</keyword>
<dbReference type="InterPro" id="IPR033464">
    <property type="entry name" value="CSN8_PSD8_EIF3K"/>
</dbReference>
<dbReference type="InterPro" id="IPR033205">
    <property type="entry name" value="COP9_CSN8"/>
</dbReference>
<reference evidence="7" key="1">
    <citation type="submission" date="2009-08" db="EMBL/GenBank/DDBJ databases">
        <title>Annotation of Salpingoeca rosetta.</title>
        <authorList>
            <consortium name="The Broad Institute Genome Sequencing Platform"/>
            <person name="Russ C."/>
            <person name="Cuomo C."/>
            <person name="Burger G."/>
            <person name="Gray M.W."/>
            <person name="Holland P.W.H."/>
            <person name="King N."/>
            <person name="Lang F.B.F."/>
            <person name="Roger A.J."/>
            <person name="Ruiz-Trillo I."/>
            <person name="Young S.K."/>
            <person name="Zeng Q."/>
            <person name="Gargeya S."/>
            <person name="Alvarado L."/>
            <person name="Berlin A."/>
            <person name="Chapman S.B."/>
            <person name="Chen Z."/>
            <person name="Freedman E."/>
            <person name="Gellesch M."/>
            <person name="Goldberg J."/>
            <person name="Griggs A."/>
            <person name="Gujja S."/>
            <person name="Heilman E."/>
            <person name="Heiman D."/>
            <person name="Howarth C."/>
            <person name="Mehta T."/>
            <person name="Neiman D."/>
            <person name="Pearson M."/>
            <person name="Roberts A."/>
            <person name="Saif S."/>
            <person name="Shea T."/>
            <person name="Shenoy N."/>
            <person name="Sisk P."/>
            <person name="Stolte C."/>
            <person name="Sykes S."/>
            <person name="White J."/>
            <person name="Yandava C."/>
            <person name="Haas B."/>
            <person name="Nusbaum C."/>
            <person name="Birren B."/>
        </authorList>
    </citation>
    <scope>NUCLEOTIDE SEQUENCE [LARGE SCALE GENOMIC DNA]</scope>
    <source>
        <strain evidence="7">ATCC 50818</strain>
    </source>
</reference>
<evidence type="ECO:0000256" key="5">
    <source>
        <dbReference type="ARBA" id="ARBA00023242"/>
    </source>
</evidence>
<dbReference type="GO" id="GO:0005737">
    <property type="term" value="C:cytoplasm"/>
    <property type="evidence" value="ECO:0007669"/>
    <property type="project" value="UniProtKB-SubCell"/>
</dbReference>
<evidence type="ECO:0000259" key="6">
    <source>
        <dbReference type="Pfam" id="PF10075"/>
    </source>
</evidence>
<protein>
    <recommendedName>
        <fullName evidence="6">CSN8/PSMD8/EIF3K domain-containing protein</fullName>
    </recommendedName>
</protein>
<organism evidence="8">
    <name type="scientific">Salpingoeca rosetta (strain ATCC 50818 / BSB-021)</name>
    <dbReference type="NCBI Taxonomy" id="946362"/>
    <lineage>
        <taxon>Eukaryota</taxon>
        <taxon>Choanoflagellata</taxon>
        <taxon>Craspedida</taxon>
        <taxon>Salpingoecidae</taxon>
        <taxon>Salpingoeca</taxon>
    </lineage>
</organism>
<name>F2UBL7_SALR5</name>
<dbReference type="EMBL" id="GL832967">
    <property type="protein sequence ID" value="EGD73883.1"/>
    <property type="molecule type" value="Genomic_DNA"/>
</dbReference>
<dbReference type="OMA" id="MRIPDKL"/>
<dbReference type="Pfam" id="PF10075">
    <property type="entry name" value="CSN8_PSD8_EIF3K"/>
    <property type="match status" value="1"/>
</dbReference>
<dbReference type="PANTHER" id="PTHR13339:SF0">
    <property type="entry name" value="COP9 SIGNALOSOME COMPLEX SUBUNIT 8"/>
    <property type="match status" value="1"/>
</dbReference>
<dbReference type="STRING" id="946362.F2UBL7"/>
<dbReference type="InParanoid" id="F2UBL7"/>
<dbReference type="GO" id="GO:0010387">
    <property type="term" value="P:COP9 signalosome assembly"/>
    <property type="evidence" value="ECO:0007669"/>
    <property type="project" value="InterPro"/>
</dbReference>
<dbReference type="RefSeq" id="XP_004993446.1">
    <property type="nucleotide sequence ID" value="XM_004993389.1"/>
</dbReference>
<sequence>MDEEAVRTLLAEGNIDGLVQHCTDIELDEKSSPKGVAPGNVYLVLLLAHLIQHDLSSARFLWKRIPQSVKQECPELIAAWQIGQALWKGISPRDALTAYSWNPLATALVAELKEAIVTRAFKKMTKAYATVDMDTVLRSTGMSEAECIKHATTVMQWEYDAQARAFTVKREEEGTDSKATGAATLLTDSGLAALTETVVALEA</sequence>
<accession>F2UBL7</accession>
<evidence type="ECO:0000313" key="7">
    <source>
        <dbReference type="EMBL" id="EGD73883.1"/>
    </source>
</evidence>
<dbReference type="PANTHER" id="PTHR13339">
    <property type="entry name" value="COP9 SIGNALOSOME COMPLEX SUBUNIT 8"/>
    <property type="match status" value="1"/>
</dbReference>
<keyword evidence="5" id="KW-0539">Nucleus</keyword>
<keyword evidence="4" id="KW-0736">Signalosome</keyword>
<dbReference type="Proteomes" id="UP000007799">
    <property type="component" value="Unassembled WGS sequence"/>
</dbReference>
<dbReference type="OrthoDB" id="5351233at2759"/>
<dbReference type="GeneID" id="16074023"/>
<dbReference type="KEGG" id="sre:PTSG_05578"/>
<evidence type="ECO:0000256" key="2">
    <source>
        <dbReference type="ARBA" id="ARBA00004496"/>
    </source>
</evidence>
<gene>
    <name evidence="7" type="ORF">PTSG_05578</name>
</gene>
<comment type="subcellular location">
    <subcellularLocation>
        <location evidence="2">Cytoplasm</location>
    </subcellularLocation>
    <subcellularLocation>
        <location evidence="1">Nucleus</location>
    </subcellularLocation>
</comment>
<evidence type="ECO:0000256" key="4">
    <source>
        <dbReference type="ARBA" id="ARBA00022790"/>
    </source>
</evidence>
<feature type="domain" description="CSN8/PSMD8/EIF3K" evidence="6">
    <location>
        <begin position="41"/>
        <end position="173"/>
    </location>
</feature>
<keyword evidence="3" id="KW-0963">Cytoplasm</keyword>
<dbReference type="AlphaFoldDB" id="F2UBL7"/>
<evidence type="ECO:0000256" key="1">
    <source>
        <dbReference type="ARBA" id="ARBA00004123"/>
    </source>
</evidence>
<proteinExistence type="predicted"/>
<evidence type="ECO:0000313" key="8">
    <source>
        <dbReference type="Proteomes" id="UP000007799"/>
    </source>
</evidence>
<dbReference type="GO" id="GO:0000338">
    <property type="term" value="P:protein deneddylation"/>
    <property type="evidence" value="ECO:0007669"/>
    <property type="project" value="InterPro"/>
</dbReference>
<dbReference type="FunCoup" id="F2UBL7">
    <property type="interactions" value="1926"/>
</dbReference>
<dbReference type="eggNOG" id="KOG4414">
    <property type="taxonomic scope" value="Eukaryota"/>
</dbReference>
<dbReference type="GO" id="GO:0008180">
    <property type="term" value="C:COP9 signalosome"/>
    <property type="evidence" value="ECO:0007669"/>
    <property type="project" value="UniProtKB-KW"/>
</dbReference>
<evidence type="ECO:0000256" key="3">
    <source>
        <dbReference type="ARBA" id="ARBA00022490"/>
    </source>
</evidence>